<dbReference type="SUPFAM" id="SSF51182">
    <property type="entry name" value="RmlC-like cupins"/>
    <property type="match status" value="1"/>
</dbReference>
<dbReference type="RefSeq" id="WP_189478517.1">
    <property type="nucleotide sequence ID" value="NZ_BMYM01000003.1"/>
</dbReference>
<proteinExistence type="predicted"/>
<reference evidence="2" key="2">
    <citation type="submission" date="2020-09" db="EMBL/GenBank/DDBJ databases">
        <authorList>
            <person name="Sun Q."/>
            <person name="Kim S."/>
        </authorList>
    </citation>
    <scope>NUCLEOTIDE SEQUENCE</scope>
    <source>
        <strain evidence="2">KCTC 23430</strain>
    </source>
</reference>
<dbReference type="Proteomes" id="UP000644693">
    <property type="component" value="Unassembled WGS sequence"/>
</dbReference>
<gene>
    <name evidence="2" type="ORF">GCM10007053_28780</name>
</gene>
<dbReference type="InterPro" id="IPR011051">
    <property type="entry name" value="RmlC_Cupin_sf"/>
</dbReference>
<dbReference type="Pfam" id="PF05899">
    <property type="entry name" value="Cupin_3"/>
    <property type="match status" value="1"/>
</dbReference>
<reference evidence="2" key="1">
    <citation type="journal article" date="2014" name="Int. J. Syst. Evol. Microbiol.">
        <title>Complete genome sequence of Corynebacterium casei LMG S-19264T (=DSM 44701T), isolated from a smear-ripened cheese.</title>
        <authorList>
            <consortium name="US DOE Joint Genome Institute (JGI-PGF)"/>
            <person name="Walter F."/>
            <person name="Albersmeier A."/>
            <person name="Kalinowski J."/>
            <person name="Ruckert C."/>
        </authorList>
    </citation>
    <scope>NUCLEOTIDE SEQUENCE</scope>
    <source>
        <strain evidence="2">KCTC 23430</strain>
    </source>
</reference>
<dbReference type="PANTHER" id="PTHR40943:SF1">
    <property type="entry name" value="CYTOPLASMIC PROTEIN"/>
    <property type="match status" value="1"/>
</dbReference>
<dbReference type="CDD" id="cd02227">
    <property type="entry name" value="cupin_TM1112-like"/>
    <property type="match status" value="1"/>
</dbReference>
<protein>
    <recommendedName>
        <fullName evidence="1">(S)-ureidoglycine aminohydrolase cupin domain-containing protein</fullName>
    </recommendedName>
</protein>
<dbReference type="InterPro" id="IPR008579">
    <property type="entry name" value="UGlyAH_Cupin_dom"/>
</dbReference>
<accession>A0A918XLT1</accession>
<comment type="caution">
    <text evidence="2">The sequence shown here is derived from an EMBL/GenBank/DDBJ whole genome shotgun (WGS) entry which is preliminary data.</text>
</comment>
<dbReference type="PANTHER" id="PTHR40943">
    <property type="entry name" value="CYTOPLASMIC PROTEIN-RELATED"/>
    <property type="match status" value="1"/>
</dbReference>
<name>A0A918XLT1_9GAMM</name>
<sequence length="123" mass="13536">MAITQLKGCDQIPSEQLDDWGPVELPVSEQVSQLSGRVICENADGSEAGIWECTPGTWTRQIMDAELSTFFKGKAIFHPEAGEPIHIGAGDTLYFDANSKGTWEVIETVRKAYLTYKNADTPD</sequence>
<dbReference type="EMBL" id="BMYM01000003">
    <property type="protein sequence ID" value="GHD38336.1"/>
    <property type="molecule type" value="Genomic_DNA"/>
</dbReference>
<evidence type="ECO:0000313" key="2">
    <source>
        <dbReference type="EMBL" id="GHD38336.1"/>
    </source>
</evidence>
<dbReference type="AlphaFoldDB" id="A0A918XLT1"/>
<evidence type="ECO:0000259" key="1">
    <source>
        <dbReference type="Pfam" id="PF05899"/>
    </source>
</evidence>
<dbReference type="InterPro" id="IPR014710">
    <property type="entry name" value="RmlC-like_jellyroll"/>
</dbReference>
<dbReference type="Gene3D" id="2.60.120.10">
    <property type="entry name" value="Jelly Rolls"/>
    <property type="match status" value="1"/>
</dbReference>
<keyword evidence="3" id="KW-1185">Reference proteome</keyword>
<organism evidence="2 3">
    <name type="scientific">Parahalioglobus pacificus</name>
    <dbReference type="NCBI Taxonomy" id="930806"/>
    <lineage>
        <taxon>Bacteria</taxon>
        <taxon>Pseudomonadati</taxon>
        <taxon>Pseudomonadota</taxon>
        <taxon>Gammaproteobacteria</taxon>
        <taxon>Cellvibrionales</taxon>
        <taxon>Halieaceae</taxon>
        <taxon>Parahalioglobus</taxon>
    </lineage>
</organism>
<feature type="domain" description="(S)-ureidoglycine aminohydrolase cupin" evidence="1">
    <location>
        <begin position="43"/>
        <end position="113"/>
    </location>
</feature>
<evidence type="ECO:0000313" key="3">
    <source>
        <dbReference type="Proteomes" id="UP000644693"/>
    </source>
</evidence>